<evidence type="ECO:0000313" key="3">
    <source>
        <dbReference type="Proteomes" id="UP000504603"/>
    </source>
</evidence>
<feature type="repeat" description="TPR" evidence="1">
    <location>
        <begin position="423"/>
        <end position="456"/>
    </location>
</feature>
<dbReference type="InterPro" id="IPR044534">
    <property type="entry name" value="TTL1-4"/>
</dbReference>
<gene>
    <name evidence="4" type="primary">LOC111008526</name>
</gene>
<feature type="region of interest" description="Disordered" evidence="2">
    <location>
        <begin position="193"/>
        <end position="217"/>
    </location>
</feature>
<evidence type="ECO:0000313" key="4">
    <source>
        <dbReference type="RefSeq" id="XP_022136961.1"/>
    </source>
</evidence>
<dbReference type="PROSITE" id="PS50005">
    <property type="entry name" value="TPR"/>
    <property type="match status" value="2"/>
</dbReference>
<dbReference type="KEGG" id="mcha:111008526"/>
<feature type="repeat" description="TPR" evidence="1">
    <location>
        <begin position="235"/>
        <end position="268"/>
    </location>
</feature>
<dbReference type="InterPro" id="IPR019734">
    <property type="entry name" value="TPR_rpt"/>
</dbReference>
<dbReference type="Pfam" id="PF14559">
    <property type="entry name" value="TPR_19"/>
    <property type="match status" value="1"/>
</dbReference>
<dbReference type="RefSeq" id="XP_022136961.1">
    <property type="nucleotide sequence ID" value="XM_022281269.1"/>
</dbReference>
<dbReference type="SMART" id="SM00028">
    <property type="entry name" value="TPR"/>
    <property type="match status" value="7"/>
</dbReference>
<keyword evidence="3" id="KW-1185">Reference proteome</keyword>
<organism evidence="3 4">
    <name type="scientific">Momordica charantia</name>
    <name type="common">Bitter gourd</name>
    <name type="synonym">Balsam pear</name>
    <dbReference type="NCBI Taxonomy" id="3673"/>
    <lineage>
        <taxon>Eukaryota</taxon>
        <taxon>Viridiplantae</taxon>
        <taxon>Streptophyta</taxon>
        <taxon>Embryophyta</taxon>
        <taxon>Tracheophyta</taxon>
        <taxon>Spermatophyta</taxon>
        <taxon>Magnoliopsida</taxon>
        <taxon>eudicotyledons</taxon>
        <taxon>Gunneridae</taxon>
        <taxon>Pentapetalae</taxon>
        <taxon>rosids</taxon>
        <taxon>fabids</taxon>
        <taxon>Cucurbitales</taxon>
        <taxon>Cucurbitaceae</taxon>
        <taxon>Momordiceae</taxon>
        <taxon>Momordica</taxon>
    </lineage>
</organism>
<feature type="region of interest" description="Disordered" evidence="2">
    <location>
        <begin position="53"/>
        <end position="82"/>
    </location>
</feature>
<dbReference type="Gene3D" id="1.25.40.10">
    <property type="entry name" value="Tetratricopeptide repeat domain"/>
    <property type="match status" value="1"/>
</dbReference>
<dbReference type="GO" id="GO:0042802">
    <property type="term" value="F:identical protein binding"/>
    <property type="evidence" value="ECO:0007669"/>
    <property type="project" value="InterPro"/>
</dbReference>
<dbReference type="SUPFAM" id="SSF48452">
    <property type="entry name" value="TPR-like"/>
    <property type="match status" value="2"/>
</dbReference>
<dbReference type="Pfam" id="PF13414">
    <property type="entry name" value="TPR_11"/>
    <property type="match status" value="1"/>
</dbReference>
<proteinExistence type="predicted"/>
<evidence type="ECO:0000256" key="1">
    <source>
        <dbReference type="PROSITE-ProRule" id="PRU00339"/>
    </source>
</evidence>
<dbReference type="InterPro" id="IPR011990">
    <property type="entry name" value="TPR-like_helical_dom_sf"/>
</dbReference>
<dbReference type="GeneID" id="111008526"/>
<protein>
    <submittedName>
        <fullName evidence="4">Inactive TPR repeat-containing thioredoxin TTL3</fullName>
    </submittedName>
</protein>
<dbReference type="PANTHER" id="PTHR46050">
    <property type="entry name" value="TPR REPEAT-CONTAINING THIOREDOXIN"/>
    <property type="match status" value="1"/>
</dbReference>
<dbReference type="InterPro" id="IPR011717">
    <property type="entry name" value="TPR-4"/>
</dbReference>
<dbReference type="AlphaFoldDB" id="A0A6J1C4Z9"/>
<reference evidence="4" key="1">
    <citation type="submission" date="2025-08" db="UniProtKB">
        <authorList>
            <consortium name="RefSeq"/>
        </authorList>
    </citation>
    <scope>IDENTIFICATION</scope>
    <source>
        <strain evidence="4">OHB3-1</strain>
    </source>
</reference>
<dbReference type="PANTHER" id="PTHR46050:SF7">
    <property type="entry name" value="TETRATRICOPEPTIDE REPEAT (TPR)-LIKE SUPERFAMILY PROTEIN"/>
    <property type="match status" value="1"/>
</dbReference>
<evidence type="ECO:0000256" key="2">
    <source>
        <dbReference type="SAM" id="MobiDB-lite"/>
    </source>
</evidence>
<keyword evidence="1" id="KW-0802">TPR repeat</keyword>
<dbReference type="Pfam" id="PF07721">
    <property type="entry name" value="TPR_4"/>
    <property type="match status" value="2"/>
</dbReference>
<dbReference type="GO" id="GO:0005737">
    <property type="term" value="C:cytoplasm"/>
    <property type="evidence" value="ECO:0007669"/>
    <property type="project" value="TreeGrafter"/>
</dbReference>
<accession>A0A6J1C4Z9</accession>
<sequence>MEDDMSDKRSSCGLLNAVFGRRGFWPRRSASSASLAMGNNPNNADFVKTGNAINSKRRRGGSDEASFLQVPAENKPANKVGPNQQRAVYSNQQKGAAMCNRNEECKIAAPAMGSHGYVDQGRRVPKEAVGISGELECMIADHQKSKGTNGLVRASSSNVMLFGDLGNLRQQGRGGGGNAYNVVDYVPNTAREQSSVTNGKYQNGGMGNIAKSPTKQSVEQKSSSLCRALSTRMDPEQLKIMGNEDYKNGRFAEALALYEAAIAIDPKKASYRSNKSAALTALGMLLDAVFECREAIRIEPQYHRAHHRLARLYLRLGEAEKAMYHYKQSGPEADQDDLAKAKAVQTHLTKCTEARRLRDWNTLIKETGFAISSGADSAPQIFALQAEALLKLHKHQDADEAISRGPRFEVDACTKFLGPISNANLLVIRAQVHLAAGRFEDALEAVQRAARLDSNNRDVNAVMRRARAVTAARSNGNELFKTSRFSEACRAYGEGLEHDPYNSVLLCNRAACRSKLGQFEKAVEDCTAALNSRPSYGKARLRRADCNAKLGRWEASIQDYENLLKETPDDEEINQALANARTQLKKH</sequence>
<dbReference type="OrthoDB" id="2335338at2759"/>
<name>A0A6J1C4Z9_MOMCH</name>
<dbReference type="Proteomes" id="UP000504603">
    <property type="component" value="Unplaced"/>
</dbReference>